<comment type="caution">
    <text evidence="2">The sequence shown here is derived from an EMBL/GenBank/DDBJ whole genome shotgun (WGS) entry which is preliminary data.</text>
</comment>
<evidence type="ECO:0000256" key="1">
    <source>
        <dbReference type="SAM" id="MobiDB-lite"/>
    </source>
</evidence>
<feature type="non-terminal residue" evidence="2">
    <location>
        <position position="178"/>
    </location>
</feature>
<feature type="compositionally biased region" description="Polar residues" evidence="1">
    <location>
        <begin position="147"/>
        <end position="178"/>
    </location>
</feature>
<organism evidence="2 3">
    <name type="scientific">Aureobasidium melanogenum</name>
    <name type="common">Aureobasidium pullulans var. melanogenum</name>
    <dbReference type="NCBI Taxonomy" id="46634"/>
    <lineage>
        <taxon>Eukaryota</taxon>
        <taxon>Fungi</taxon>
        <taxon>Dikarya</taxon>
        <taxon>Ascomycota</taxon>
        <taxon>Pezizomycotina</taxon>
        <taxon>Dothideomycetes</taxon>
        <taxon>Dothideomycetidae</taxon>
        <taxon>Dothideales</taxon>
        <taxon>Saccotheciaceae</taxon>
        <taxon>Aureobasidium</taxon>
    </lineage>
</organism>
<dbReference type="AlphaFoldDB" id="A0A9P8JGN4"/>
<protein>
    <submittedName>
        <fullName evidence="2">Uncharacterized protein</fullName>
    </submittedName>
</protein>
<feature type="region of interest" description="Disordered" evidence="1">
    <location>
        <begin position="82"/>
        <end position="178"/>
    </location>
</feature>
<feature type="non-terminal residue" evidence="2">
    <location>
        <position position="1"/>
    </location>
</feature>
<evidence type="ECO:0000313" key="3">
    <source>
        <dbReference type="Proteomes" id="UP000729357"/>
    </source>
</evidence>
<feature type="compositionally biased region" description="Pro residues" evidence="1">
    <location>
        <begin position="112"/>
        <end position="121"/>
    </location>
</feature>
<dbReference type="Proteomes" id="UP000729357">
    <property type="component" value="Unassembled WGS sequence"/>
</dbReference>
<feature type="compositionally biased region" description="Basic and acidic residues" evidence="1">
    <location>
        <begin position="96"/>
        <end position="107"/>
    </location>
</feature>
<evidence type="ECO:0000313" key="2">
    <source>
        <dbReference type="EMBL" id="KAG9913166.1"/>
    </source>
</evidence>
<proteinExistence type="predicted"/>
<dbReference type="EMBL" id="JAHFXS010010112">
    <property type="protein sequence ID" value="KAG9913166.1"/>
    <property type="molecule type" value="Genomic_DNA"/>
</dbReference>
<gene>
    <name evidence="2" type="ORF">KCU98_g23396</name>
</gene>
<keyword evidence="3" id="KW-1185">Reference proteome</keyword>
<reference evidence="2" key="2">
    <citation type="submission" date="2021-08" db="EMBL/GenBank/DDBJ databases">
        <authorList>
            <person name="Gostincar C."/>
            <person name="Sun X."/>
            <person name="Song Z."/>
            <person name="Gunde-Cimerman N."/>
        </authorList>
    </citation>
    <scope>NUCLEOTIDE SEQUENCE</scope>
    <source>
        <strain evidence="2">EXF-9298</strain>
    </source>
</reference>
<name>A0A9P8JGN4_AURME</name>
<accession>A0A9P8JGN4</accession>
<reference evidence="2" key="1">
    <citation type="journal article" date="2021" name="J Fungi (Basel)">
        <title>Virulence traits and population genomics of the black yeast Aureobasidium melanogenum.</title>
        <authorList>
            <person name="Cernosa A."/>
            <person name="Sun X."/>
            <person name="Gostincar C."/>
            <person name="Fang C."/>
            <person name="Gunde-Cimerman N."/>
            <person name="Song Z."/>
        </authorList>
    </citation>
    <scope>NUCLEOTIDE SEQUENCE</scope>
    <source>
        <strain evidence="2">EXF-9298</strain>
    </source>
</reference>
<feature type="compositionally biased region" description="Acidic residues" evidence="1">
    <location>
        <begin position="128"/>
        <end position="144"/>
    </location>
</feature>
<feature type="region of interest" description="Disordered" evidence="1">
    <location>
        <begin position="1"/>
        <end position="70"/>
    </location>
</feature>
<feature type="compositionally biased region" description="Polar residues" evidence="1">
    <location>
        <begin position="9"/>
        <end position="24"/>
    </location>
</feature>
<sequence length="178" mass="19598">NNKERSKPASASNSLNRQKSTNGLSPAPLLRDASIARTSRADSNPTDDLDHDPDHDRDPDDDDPLHISLKACYDVSQSKIAQLFSNQPLPPPNSESKLHRPARDQSPIDHSTPPPPPPPPKRPARTIDEDDYGDDDDDDEEDERDQQTQQSQPAAESPSRSKQTASPSLSLKPTITRT</sequence>